<keyword evidence="2" id="KW-0472">Membrane</keyword>
<keyword evidence="2" id="KW-1133">Transmembrane helix</keyword>
<dbReference type="Proteomes" id="UP000505377">
    <property type="component" value="Chromosome"/>
</dbReference>
<feature type="transmembrane region" description="Helical" evidence="2">
    <location>
        <begin position="158"/>
        <end position="176"/>
    </location>
</feature>
<evidence type="ECO:0000313" key="4">
    <source>
        <dbReference type="EMBL" id="QJY47935.1"/>
    </source>
</evidence>
<reference evidence="4 5" key="1">
    <citation type="submission" date="2020-05" db="EMBL/GenBank/DDBJ databases">
        <authorList>
            <person name="Mo P."/>
        </authorList>
    </citation>
    <scope>NUCLEOTIDE SEQUENCE [LARGE SCALE GENOMIC DNA]</scope>
    <source>
        <strain evidence="4 5">Gen01</strain>
    </source>
</reference>
<dbReference type="InterPro" id="IPR038765">
    <property type="entry name" value="Papain-like_cys_pep_sf"/>
</dbReference>
<dbReference type="Pfam" id="PF11992">
    <property type="entry name" value="TgpA_N"/>
    <property type="match status" value="1"/>
</dbReference>
<proteinExistence type="predicted"/>
<dbReference type="EMBL" id="CP053564">
    <property type="protein sequence ID" value="QJY47935.1"/>
    <property type="molecule type" value="Genomic_DNA"/>
</dbReference>
<feature type="transmembrane region" description="Helical" evidence="2">
    <location>
        <begin position="31"/>
        <end position="50"/>
    </location>
</feature>
<dbReference type="AlphaFoldDB" id="A0A6M6JKZ4"/>
<gene>
    <name evidence="4" type="ORF">HOP40_20805</name>
</gene>
<dbReference type="PANTHER" id="PTHR42736">
    <property type="entry name" value="PROTEIN-GLUTAMINE GAMMA-GLUTAMYLTRANSFERASE"/>
    <property type="match status" value="1"/>
</dbReference>
<feature type="transmembrane region" description="Helical" evidence="2">
    <location>
        <begin position="135"/>
        <end position="152"/>
    </location>
</feature>
<dbReference type="InterPro" id="IPR002931">
    <property type="entry name" value="Transglutaminase-like"/>
</dbReference>
<evidence type="ECO:0000313" key="5">
    <source>
        <dbReference type="Proteomes" id="UP000505377"/>
    </source>
</evidence>
<sequence length="697" mass="71731">MTPRPYAGVGVLGAALVAGLGFSTVFAATALLIPVLAVVLAVGLVDLLVLRTPVPAGLRAPLGASLGAAAGLVALTAGGPTPTQVLDGLRTGWLRTLESTLPARPDPELLAFVPLLVLLAAVIGLEWLRRGIAPLAALLPSAAVLVLAQLYATATGPAAVLLACGYGVAVALVLTADRGLGRTGLRTVVLLGLPVALVASSAAALFAVADPLGSPAYSLRERPLTPVPETAVSPLAQLGGRLARPDDIAFTVTTEASVDRWTLVVLDGYDGVNWTSSARYRPLGVDLPGDPGVRTATGTFAADVTPDTGLDAPWLPTQNRTASVTGVAPAVDEATGTLLLPDSVGAPTYTVRWRSPELAGDALVDTAVDPDVPLLAVDRLPAGIVTVADEVLRGAGPSFPAALALEQWFRDTYSLAPADRPSTGHGDAALLYFLDESRQGTSEQFAAAYTLVARAAGIPTRLAVGFRQSGESDAAGRFVVRNRDAFAWPEVAVDGVGWVALDPTGGAQQESEAPGSVSRAAAEARDRLPESTALAPPQPVGAPQPGPAPGAPGLLGPLLATVAGLFAVVLAWLVGVPVAKWVRRIRRRRGRPADVVVGAWLETRDRLRDHGVAVHGGMTVREAGRAAAPAVGVPPDELERLARRVDAALWSGADTDRAAADEAWASVAAVDGALARRRVPERVRAALRLRTLTGPRL</sequence>
<dbReference type="InterPro" id="IPR021878">
    <property type="entry name" value="TgpA_N"/>
</dbReference>
<keyword evidence="2" id="KW-0812">Transmembrane</keyword>
<feature type="transmembrane region" description="Helical" evidence="2">
    <location>
        <begin position="62"/>
        <end position="79"/>
    </location>
</feature>
<feature type="transmembrane region" description="Helical" evidence="2">
    <location>
        <begin position="188"/>
        <end position="209"/>
    </location>
</feature>
<dbReference type="PANTHER" id="PTHR42736:SF1">
    <property type="entry name" value="PROTEIN-GLUTAMINE GAMMA-GLUTAMYLTRANSFERASE"/>
    <property type="match status" value="1"/>
</dbReference>
<protein>
    <submittedName>
        <fullName evidence="4">Transglutaminase domain-containing protein</fullName>
    </submittedName>
</protein>
<evidence type="ECO:0000259" key="3">
    <source>
        <dbReference type="SMART" id="SM00460"/>
    </source>
</evidence>
<dbReference type="SMART" id="SM00460">
    <property type="entry name" value="TGc"/>
    <property type="match status" value="1"/>
</dbReference>
<keyword evidence="5" id="KW-1185">Reference proteome</keyword>
<name>A0A6M6JKZ4_9PSEU</name>
<feature type="transmembrane region" description="Helical" evidence="2">
    <location>
        <begin position="109"/>
        <end position="128"/>
    </location>
</feature>
<feature type="region of interest" description="Disordered" evidence="1">
    <location>
        <begin position="503"/>
        <end position="548"/>
    </location>
</feature>
<accession>A0A6M6JKZ4</accession>
<feature type="compositionally biased region" description="Pro residues" evidence="1">
    <location>
        <begin position="536"/>
        <end position="548"/>
    </location>
</feature>
<feature type="domain" description="Transglutaminase-like" evidence="3">
    <location>
        <begin position="434"/>
        <end position="505"/>
    </location>
</feature>
<dbReference type="Gene3D" id="3.10.620.30">
    <property type="match status" value="1"/>
</dbReference>
<dbReference type="RefSeq" id="WP_172161093.1">
    <property type="nucleotide sequence ID" value="NZ_CP053564.1"/>
</dbReference>
<dbReference type="SUPFAM" id="SSF54001">
    <property type="entry name" value="Cysteine proteinases"/>
    <property type="match status" value="1"/>
</dbReference>
<dbReference type="InterPro" id="IPR052901">
    <property type="entry name" value="Bact_TGase-like"/>
</dbReference>
<evidence type="ECO:0000256" key="2">
    <source>
        <dbReference type="SAM" id="Phobius"/>
    </source>
</evidence>
<dbReference type="KEGG" id="pbro:HOP40_20805"/>
<dbReference type="Pfam" id="PF01841">
    <property type="entry name" value="Transglut_core"/>
    <property type="match status" value="1"/>
</dbReference>
<feature type="transmembrane region" description="Helical" evidence="2">
    <location>
        <begin position="554"/>
        <end position="579"/>
    </location>
</feature>
<evidence type="ECO:0000256" key="1">
    <source>
        <dbReference type="SAM" id="MobiDB-lite"/>
    </source>
</evidence>
<organism evidence="4 5">
    <name type="scientific">Pseudonocardia broussonetiae</name>
    <dbReference type="NCBI Taxonomy" id="2736640"/>
    <lineage>
        <taxon>Bacteria</taxon>
        <taxon>Bacillati</taxon>
        <taxon>Actinomycetota</taxon>
        <taxon>Actinomycetes</taxon>
        <taxon>Pseudonocardiales</taxon>
        <taxon>Pseudonocardiaceae</taxon>
        <taxon>Pseudonocardia</taxon>
    </lineage>
</organism>